<dbReference type="InterPro" id="IPR016024">
    <property type="entry name" value="ARM-type_fold"/>
</dbReference>
<feature type="region of interest" description="Disordered" evidence="7">
    <location>
        <begin position="1106"/>
        <end position="1134"/>
    </location>
</feature>
<dbReference type="GO" id="GO:0008139">
    <property type="term" value="F:nuclear localization sequence binding"/>
    <property type="evidence" value="ECO:0000318"/>
    <property type="project" value="GO_Central"/>
</dbReference>
<evidence type="ECO:0000256" key="2">
    <source>
        <dbReference type="ARBA" id="ARBA00022448"/>
    </source>
</evidence>
<evidence type="ECO:0000313" key="9">
    <source>
        <dbReference type="EnsemblPlants" id="AES70926"/>
    </source>
</evidence>
<sequence length="1134" mass="128245">MASTSSSASTKRPYSPPPPPPEPPQQPPLRNPFDPDINPPLRNHLEEIMNKRRRIEHNQDKSLIHGLQLQEHATRLLGSNDLASLQQAIEEYTQTNNESLMKIFKSFAHHYINGFSLKLAKILELHPPLQTRTEIVSLLLQTLPRGINSSMSLSILLNLKNPLLNSLKVESEEILFPSLCEMMGLFADRLYRFTYSSWVELLQYVCDCISGDVRSNKKKGLLLLTEFSALVVQNREFWLNQGNLDLVFSNISNLINSMDQELKALAFTASLSLMLLSKDLQRTDVYDILLPILLNIINQHGEEEILGNRIKRLWDLAKLDDGNIFKGKLGEVFWCMIRVTEVEDVSEELKFYAVCVIKDVGSANLKEMGSLIKNLSHEEVRRVVTVAVNMLSCVIDDPLWYDVDDKNCITAGMLDAFYLGVFLFKSLTTDGHEDVFVPTAIEMMTMQYVSHVYWWFRCAAMLAISWIAESNIKGKDMMLYFNQVAMLALKSLDDLDPRVLWATMPTISVLSEHKELLIQDQYHKKFLEKLVPIIRCNSCARVQSNAVIAIHSLVKNCGLDKISPFGEHIVASVLVLLKHEKQKLQTEAIDTLKTFAVLMPGNFRQNYYDTTMEALKVLVFDKSSLPKLVLCAKCLEFMIYLVREIGPDNFEEQEAVQVMESLISLEGKLSNTDYLTKCIILKALDHICQCPRVSINNFIAKIMPMLLGTSEPRRDLTVDEIKDDVQKNLVETMIVQACNTLSYCAVRSSINFSPHIGEVATMFMRLLGCSNSQLRKASILGLPNLVISLKVCDKTNDAKRGITFWIVRALIEISKKEKDSVLFTTLLRLLARCIQICSSFFNDQMIKVIANVIKASIQKISQIQVRKTQELGTLEGRPVILPTEDTLQGVAHLIETTLDTFKDRFVQHVDDLMTNAVVFLAHENPDRLIAFGISIFNVIIPLFPDKLPLYLDRYFLASCFALRRNYPSSKLHATRAIGICAMFGGDQFKASATEGIIRLRNVMSKKLPVRDVTTLCDTAVAALGKIYEFHRDNVGPKAVQKWLSFLPLKQDFDEARYAHGLLAKLIQRSDEHLFGTDNENLPEIISVVKEILSEPNRLGSEEAINQMSDFIDQHDGMESGTEEASSTEGSEESD</sequence>
<reference evidence="9" key="3">
    <citation type="submission" date="2015-04" db="UniProtKB">
        <authorList>
            <consortium name="EnsemblPlants"/>
        </authorList>
    </citation>
    <scope>IDENTIFICATION</scope>
    <source>
        <strain evidence="9">cv. Jemalong A17</strain>
    </source>
</reference>
<dbReference type="eggNOG" id="KOG2171">
    <property type="taxonomic scope" value="Eukaryota"/>
</dbReference>
<feature type="compositionally biased region" description="Pro residues" evidence="7">
    <location>
        <begin position="14"/>
        <end position="30"/>
    </location>
</feature>
<organism evidence="8 10">
    <name type="scientific">Medicago truncatula</name>
    <name type="common">Barrel medic</name>
    <name type="synonym">Medicago tribuloides</name>
    <dbReference type="NCBI Taxonomy" id="3880"/>
    <lineage>
        <taxon>Eukaryota</taxon>
        <taxon>Viridiplantae</taxon>
        <taxon>Streptophyta</taxon>
        <taxon>Embryophyta</taxon>
        <taxon>Tracheophyta</taxon>
        <taxon>Spermatophyta</taxon>
        <taxon>Magnoliopsida</taxon>
        <taxon>eudicotyledons</taxon>
        <taxon>Gunneridae</taxon>
        <taxon>Pentapetalae</taxon>
        <taxon>rosids</taxon>
        <taxon>fabids</taxon>
        <taxon>Fabales</taxon>
        <taxon>Fabaceae</taxon>
        <taxon>Papilionoideae</taxon>
        <taxon>50 kb inversion clade</taxon>
        <taxon>NPAAA clade</taxon>
        <taxon>Hologalegina</taxon>
        <taxon>IRL clade</taxon>
        <taxon>Trifolieae</taxon>
        <taxon>Medicago</taxon>
    </lineage>
</organism>
<proteinExistence type="predicted"/>
<evidence type="ECO:0000313" key="8">
    <source>
        <dbReference type="EMBL" id="AES70926.2"/>
    </source>
</evidence>
<evidence type="ECO:0000313" key="10">
    <source>
        <dbReference type="Proteomes" id="UP000002051"/>
    </source>
</evidence>
<dbReference type="AlphaFoldDB" id="G7J8P9"/>
<evidence type="ECO:0000256" key="6">
    <source>
        <dbReference type="SAM" id="Coils"/>
    </source>
</evidence>
<feature type="coiled-coil region" evidence="6">
    <location>
        <begin position="41"/>
        <end position="102"/>
    </location>
</feature>
<evidence type="ECO:0000256" key="4">
    <source>
        <dbReference type="ARBA" id="ARBA00022737"/>
    </source>
</evidence>
<keyword evidence="2" id="KW-0813">Transport</keyword>
<keyword evidence="6" id="KW-0175">Coiled coil</keyword>
<reference evidence="8 10" key="1">
    <citation type="journal article" date="2011" name="Nature">
        <title>The Medicago genome provides insight into the evolution of rhizobial symbioses.</title>
        <authorList>
            <person name="Young N.D."/>
            <person name="Debelle F."/>
            <person name="Oldroyd G.E."/>
            <person name="Geurts R."/>
            <person name="Cannon S.B."/>
            <person name="Udvardi M.K."/>
            <person name="Benedito V.A."/>
            <person name="Mayer K.F."/>
            <person name="Gouzy J."/>
            <person name="Schoof H."/>
            <person name="Van de Peer Y."/>
            <person name="Proost S."/>
            <person name="Cook D.R."/>
            <person name="Meyers B.C."/>
            <person name="Spannagl M."/>
            <person name="Cheung F."/>
            <person name="De Mita S."/>
            <person name="Krishnakumar V."/>
            <person name="Gundlach H."/>
            <person name="Zhou S."/>
            <person name="Mudge J."/>
            <person name="Bharti A.K."/>
            <person name="Murray J.D."/>
            <person name="Naoumkina M.A."/>
            <person name="Rosen B."/>
            <person name="Silverstein K.A."/>
            <person name="Tang H."/>
            <person name="Rombauts S."/>
            <person name="Zhao P.X."/>
            <person name="Zhou P."/>
            <person name="Barbe V."/>
            <person name="Bardou P."/>
            <person name="Bechner M."/>
            <person name="Bellec A."/>
            <person name="Berger A."/>
            <person name="Berges H."/>
            <person name="Bidwell S."/>
            <person name="Bisseling T."/>
            <person name="Choisne N."/>
            <person name="Couloux A."/>
            <person name="Denny R."/>
            <person name="Deshpande S."/>
            <person name="Dai X."/>
            <person name="Doyle J.J."/>
            <person name="Dudez A.M."/>
            <person name="Farmer A.D."/>
            <person name="Fouteau S."/>
            <person name="Franken C."/>
            <person name="Gibelin C."/>
            <person name="Gish J."/>
            <person name="Goldstein S."/>
            <person name="Gonzalez A.J."/>
            <person name="Green P.J."/>
            <person name="Hallab A."/>
            <person name="Hartog M."/>
            <person name="Hua A."/>
            <person name="Humphray S.J."/>
            <person name="Jeong D.H."/>
            <person name="Jing Y."/>
            <person name="Jocker A."/>
            <person name="Kenton S.M."/>
            <person name="Kim D.J."/>
            <person name="Klee K."/>
            <person name="Lai H."/>
            <person name="Lang C."/>
            <person name="Lin S."/>
            <person name="Macmil S.L."/>
            <person name="Magdelenat G."/>
            <person name="Matthews L."/>
            <person name="McCorrison J."/>
            <person name="Monaghan E.L."/>
            <person name="Mun J.H."/>
            <person name="Najar F.Z."/>
            <person name="Nicholson C."/>
            <person name="Noirot C."/>
            <person name="O'Bleness M."/>
            <person name="Paule C.R."/>
            <person name="Poulain J."/>
            <person name="Prion F."/>
            <person name="Qin B."/>
            <person name="Qu C."/>
            <person name="Retzel E.F."/>
            <person name="Riddle C."/>
            <person name="Sallet E."/>
            <person name="Samain S."/>
            <person name="Samson N."/>
            <person name="Sanders I."/>
            <person name="Saurat O."/>
            <person name="Scarpelli C."/>
            <person name="Schiex T."/>
            <person name="Segurens B."/>
            <person name="Severin A.J."/>
            <person name="Sherrier D.J."/>
            <person name="Shi R."/>
            <person name="Sims S."/>
            <person name="Singer S.R."/>
            <person name="Sinharoy S."/>
            <person name="Sterck L."/>
            <person name="Viollet A."/>
            <person name="Wang B.B."/>
            <person name="Wang K."/>
            <person name="Wang M."/>
            <person name="Wang X."/>
            <person name="Warfsmann J."/>
            <person name="Weissenbach J."/>
            <person name="White D.D."/>
            <person name="White J.D."/>
            <person name="Wiley G.B."/>
            <person name="Wincker P."/>
            <person name="Xing Y."/>
            <person name="Yang L."/>
            <person name="Yao Z."/>
            <person name="Ying F."/>
            <person name="Zhai J."/>
            <person name="Zhou L."/>
            <person name="Zuber A."/>
            <person name="Denarie J."/>
            <person name="Dixon R.A."/>
            <person name="May G.D."/>
            <person name="Schwartz D.C."/>
            <person name="Rogers J."/>
            <person name="Quetier F."/>
            <person name="Town C.D."/>
            <person name="Roe B.A."/>
        </authorList>
    </citation>
    <scope>NUCLEOTIDE SEQUENCE [LARGE SCALE GENOMIC DNA]</scope>
    <source>
        <strain evidence="8">A17</strain>
        <strain evidence="9 10">cv. Jemalong A17</strain>
    </source>
</reference>
<accession>G7J8P9</accession>
<evidence type="ECO:0000256" key="3">
    <source>
        <dbReference type="ARBA" id="ARBA00022490"/>
    </source>
</evidence>
<keyword evidence="4" id="KW-0677">Repeat</keyword>
<dbReference type="PaxDb" id="3880-AES70926"/>
<evidence type="ECO:0000256" key="5">
    <source>
        <dbReference type="ARBA" id="ARBA00022927"/>
    </source>
</evidence>
<evidence type="ECO:0000256" key="7">
    <source>
        <dbReference type="SAM" id="MobiDB-lite"/>
    </source>
</evidence>
<dbReference type="PANTHER" id="PTHR10527">
    <property type="entry name" value="IMPORTIN BETA"/>
    <property type="match status" value="1"/>
</dbReference>
<reference evidence="8 10" key="2">
    <citation type="journal article" date="2014" name="BMC Genomics">
        <title>An improved genome release (version Mt4.0) for the model legume Medicago truncatula.</title>
        <authorList>
            <person name="Tang H."/>
            <person name="Krishnakumar V."/>
            <person name="Bidwell S."/>
            <person name="Rosen B."/>
            <person name="Chan A."/>
            <person name="Zhou S."/>
            <person name="Gentzbittel L."/>
            <person name="Childs K.L."/>
            <person name="Yandell M."/>
            <person name="Gundlach H."/>
            <person name="Mayer K.F."/>
            <person name="Schwartz D.C."/>
            <person name="Town C.D."/>
        </authorList>
    </citation>
    <scope>GENOME REANNOTATION</scope>
    <source>
        <strain evidence="9 10">cv. Jemalong A17</strain>
    </source>
</reference>
<keyword evidence="10" id="KW-1185">Reference proteome</keyword>
<name>G7J8P9_MEDTR</name>
<feature type="compositionally biased region" description="Low complexity" evidence="7">
    <location>
        <begin position="1118"/>
        <end position="1128"/>
    </location>
</feature>
<dbReference type="Proteomes" id="UP000002051">
    <property type="component" value="Chromosome 3"/>
</dbReference>
<comment type="subcellular location">
    <subcellularLocation>
        <location evidence="1">Cytoplasm</location>
    </subcellularLocation>
</comment>
<dbReference type="Gene3D" id="1.25.10.10">
    <property type="entry name" value="Leucine-rich Repeat Variant"/>
    <property type="match status" value="1"/>
</dbReference>
<evidence type="ECO:0000256" key="1">
    <source>
        <dbReference type="ARBA" id="ARBA00004496"/>
    </source>
</evidence>
<dbReference type="SUPFAM" id="SSF48371">
    <property type="entry name" value="ARM repeat"/>
    <property type="match status" value="2"/>
</dbReference>
<dbReference type="GO" id="GO:0061608">
    <property type="term" value="F:nuclear import signal receptor activity"/>
    <property type="evidence" value="ECO:0000318"/>
    <property type="project" value="GO_Central"/>
</dbReference>
<dbReference type="STRING" id="3880.G7J8P9"/>
<dbReference type="EnsemblPlants" id="AES70926">
    <property type="protein sequence ID" value="AES70926"/>
    <property type="gene ID" value="MTR_3g064980"/>
</dbReference>
<dbReference type="EMBL" id="CM001219">
    <property type="protein sequence ID" value="AES70926.2"/>
    <property type="molecule type" value="Genomic_DNA"/>
</dbReference>
<dbReference type="InterPro" id="IPR011989">
    <property type="entry name" value="ARM-like"/>
</dbReference>
<accession>A0A0C3VHT1</accession>
<feature type="region of interest" description="Disordered" evidence="7">
    <location>
        <begin position="1"/>
        <end position="41"/>
    </location>
</feature>
<dbReference type="HOGENOM" id="CLU_312942_0_0_1"/>
<dbReference type="GO" id="GO:0006606">
    <property type="term" value="P:protein import into nucleus"/>
    <property type="evidence" value="ECO:0000318"/>
    <property type="project" value="GO_Central"/>
</dbReference>
<keyword evidence="5" id="KW-0653">Protein transport</keyword>
<keyword evidence="3" id="KW-0963">Cytoplasm</keyword>
<dbReference type="InterPro" id="IPR040122">
    <property type="entry name" value="Importin_beta"/>
</dbReference>
<protein>
    <submittedName>
        <fullName evidence="8">Importin-like protein</fullName>
    </submittedName>
</protein>
<gene>
    <name evidence="8" type="ordered locus">MTR_3g064980</name>
</gene>
<feature type="compositionally biased region" description="Polar residues" evidence="7">
    <location>
        <begin position="1"/>
        <end position="12"/>
    </location>
</feature>
<dbReference type="GO" id="GO:0005737">
    <property type="term" value="C:cytoplasm"/>
    <property type="evidence" value="ECO:0000318"/>
    <property type="project" value="GO_Central"/>
</dbReference>
<dbReference type="GO" id="GO:0005634">
    <property type="term" value="C:nucleus"/>
    <property type="evidence" value="ECO:0000318"/>
    <property type="project" value="GO_Central"/>
</dbReference>